<evidence type="ECO:0000256" key="1">
    <source>
        <dbReference type="PROSITE-ProRule" id="PRU00169"/>
    </source>
</evidence>
<dbReference type="PANTHER" id="PTHR37299:SF1">
    <property type="entry name" value="STAGE 0 SPORULATION PROTEIN A HOMOLOG"/>
    <property type="match status" value="1"/>
</dbReference>
<keyword evidence="5" id="KW-1185">Reference proteome</keyword>
<dbReference type="InterPro" id="IPR046947">
    <property type="entry name" value="LytR-like"/>
</dbReference>
<dbReference type="InterPro" id="IPR011006">
    <property type="entry name" value="CheY-like_superfamily"/>
</dbReference>
<dbReference type="RefSeq" id="WP_176909699.1">
    <property type="nucleotide sequence ID" value="NZ_JABKAU010000038.1"/>
</dbReference>
<feature type="domain" description="Response regulatory" evidence="2">
    <location>
        <begin position="6"/>
        <end position="117"/>
    </location>
</feature>
<dbReference type="Gene3D" id="3.40.50.2300">
    <property type="match status" value="1"/>
</dbReference>
<feature type="modified residue" description="4-aspartylphosphate" evidence="1">
    <location>
        <position position="57"/>
    </location>
</feature>
<dbReference type="Pfam" id="PF00072">
    <property type="entry name" value="Response_reg"/>
    <property type="match status" value="1"/>
</dbReference>
<proteinExistence type="predicted"/>
<feature type="domain" description="HTH LytTR-type" evidence="3">
    <location>
        <begin position="136"/>
        <end position="202"/>
    </location>
</feature>
<dbReference type="AlphaFoldDB" id="A0A7Y7PSG8"/>
<evidence type="ECO:0000313" key="5">
    <source>
        <dbReference type="Proteomes" id="UP000565521"/>
    </source>
</evidence>
<keyword evidence="1" id="KW-0597">Phosphoprotein</keyword>
<dbReference type="SUPFAM" id="SSF52172">
    <property type="entry name" value="CheY-like"/>
    <property type="match status" value="1"/>
</dbReference>
<name>A0A7Y7PSG8_9BACT</name>
<dbReference type="SMART" id="SM00850">
    <property type="entry name" value="LytTR"/>
    <property type="match status" value="1"/>
</dbReference>
<dbReference type="EMBL" id="JABKAU010000038">
    <property type="protein sequence ID" value="NVO32837.1"/>
    <property type="molecule type" value="Genomic_DNA"/>
</dbReference>
<dbReference type="Proteomes" id="UP000565521">
    <property type="component" value="Unassembled WGS sequence"/>
</dbReference>
<dbReference type="PROSITE" id="PS50110">
    <property type="entry name" value="RESPONSE_REGULATORY"/>
    <property type="match status" value="1"/>
</dbReference>
<dbReference type="InterPro" id="IPR001789">
    <property type="entry name" value="Sig_transdc_resp-reg_receiver"/>
</dbReference>
<dbReference type="SMART" id="SM00448">
    <property type="entry name" value="REC"/>
    <property type="match status" value="1"/>
</dbReference>
<dbReference type="Pfam" id="PF04397">
    <property type="entry name" value="LytTR"/>
    <property type="match status" value="1"/>
</dbReference>
<accession>A0A7Y7PSG8</accession>
<evidence type="ECO:0000313" key="4">
    <source>
        <dbReference type="EMBL" id="NVO32837.1"/>
    </source>
</evidence>
<dbReference type="PANTHER" id="PTHR37299">
    <property type="entry name" value="TRANSCRIPTIONAL REGULATOR-RELATED"/>
    <property type="match status" value="1"/>
</dbReference>
<dbReference type="PROSITE" id="PS50930">
    <property type="entry name" value="HTH_LYTTR"/>
    <property type="match status" value="1"/>
</dbReference>
<reference evidence="4 5" key="1">
    <citation type="submission" date="2020-05" db="EMBL/GenBank/DDBJ databases">
        <title>Hymenobacter terrestris sp. nov. and Hymenobacter lapidiphilus sp. nov., isolated from regoliths in Antarctica.</title>
        <authorList>
            <person name="Sedlacek I."/>
            <person name="Pantucek R."/>
            <person name="Zeman M."/>
            <person name="Holochova P."/>
            <person name="Kralova S."/>
            <person name="Stankova E."/>
            <person name="Sedo O."/>
            <person name="Micenkova L."/>
            <person name="Svec P."/>
            <person name="Gupta V."/>
            <person name="Sood U."/>
            <person name="Korpole U.S."/>
            <person name="Lal R."/>
        </authorList>
    </citation>
    <scope>NUCLEOTIDE SEQUENCE [LARGE SCALE GENOMIC DNA]</scope>
    <source>
        <strain evidence="4 5">P5342</strain>
    </source>
</reference>
<evidence type="ECO:0000259" key="2">
    <source>
        <dbReference type="PROSITE" id="PS50110"/>
    </source>
</evidence>
<dbReference type="InterPro" id="IPR007492">
    <property type="entry name" value="LytTR_DNA-bd_dom"/>
</dbReference>
<gene>
    <name evidence="4" type="ORF">HW554_16600</name>
</gene>
<dbReference type="Gene3D" id="2.40.50.1020">
    <property type="entry name" value="LytTr DNA-binding domain"/>
    <property type="match status" value="1"/>
</dbReference>
<comment type="caution">
    <text evidence="4">The sequence shown here is derived from an EMBL/GenBank/DDBJ whole genome shotgun (WGS) entry which is preliminary data.</text>
</comment>
<sequence>MTDPIRCLLVDDKPLALDILTDYVAKVPFLELAGSSQNPVEALNWVGERRVDLIFLDIQMPQLTGLQFLQALDRRAQVVLTTAYTEYALAGFEHDVIDYLLKPIPFERFYQAVQKAQRRLRPAPAPEPAETPRPYLFVKTEHRMQRVDLAEVLYLEGLQNYVIIHTLTEKVIARQTLNSLENSLPTTEFVRVHKSFIVALAHTHTVERSRIFIQSAAGDSTVIPVGDTYRSAFYGRL</sequence>
<dbReference type="GO" id="GO:0000156">
    <property type="term" value="F:phosphorelay response regulator activity"/>
    <property type="evidence" value="ECO:0007669"/>
    <property type="project" value="InterPro"/>
</dbReference>
<evidence type="ECO:0000259" key="3">
    <source>
        <dbReference type="PROSITE" id="PS50930"/>
    </source>
</evidence>
<dbReference type="GO" id="GO:0003677">
    <property type="term" value="F:DNA binding"/>
    <property type="evidence" value="ECO:0007669"/>
    <property type="project" value="InterPro"/>
</dbReference>
<protein>
    <submittedName>
        <fullName evidence="4">Response regulator transcription factor</fullName>
    </submittedName>
</protein>
<organism evidence="4 5">
    <name type="scientific">Hymenobacter lapidiphilus</name>
    <dbReference type="NCBI Taxonomy" id="2608003"/>
    <lineage>
        <taxon>Bacteria</taxon>
        <taxon>Pseudomonadati</taxon>
        <taxon>Bacteroidota</taxon>
        <taxon>Cytophagia</taxon>
        <taxon>Cytophagales</taxon>
        <taxon>Hymenobacteraceae</taxon>
        <taxon>Hymenobacter</taxon>
    </lineage>
</organism>